<reference evidence="2" key="2">
    <citation type="submission" date="2020-09" db="EMBL/GenBank/DDBJ databases">
        <authorList>
            <person name="Sun Q."/>
            <person name="Zhou Y."/>
        </authorList>
    </citation>
    <scope>NUCLEOTIDE SEQUENCE</scope>
    <source>
        <strain evidence="2">CGMCC 1.12919</strain>
    </source>
</reference>
<organism evidence="2 3">
    <name type="scientific">Chelatococcus reniformis</name>
    <dbReference type="NCBI Taxonomy" id="1494448"/>
    <lineage>
        <taxon>Bacteria</taxon>
        <taxon>Pseudomonadati</taxon>
        <taxon>Pseudomonadota</taxon>
        <taxon>Alphaproteobacteria</taxon>
        <taxon>Hyphomicrobiales</taxon>
        <taxon>Chelatococcaceae</taxon>
        <taxon>Chelatococcus</taxon>
    </lineage>
</organism>
<dbReference type="Proteomes" id="UP000637002">
    <property type="component" value="Unassembled WGS sequence"/>
</dbReference>
<dbReference type="EMBL" id="BMGG01000006">
    <property type="protein sequence ID" value="GGC73471.1"/>
    <property type="molecule type" value="Genomic_DNA"/>
</dbReference>
<evidence type="ECO:0000313" key="3">
    <source>
        <dbReference type="Proteomes" id="UP000637002"/>
    </source>
</evidence>
<accession>A0A916UHR8</accession>
<proteinExistence type="predicted"/>
<gene>
    <name evidence="2" type="ORF">GCM10010994_34840</name>
</gene>
<evidence type="ECO:0000313" key="2">
    <source>
        <dbReference type="EMBL" id="GGC73471.1"/>
    </source>
</evidence>
<dbReference type="AlphaFoldDB" id="A0A916UHR8"/>
<feature type="coiled-coil region" evidence="1">
    <location>
        <begin position="171"/>
        <end position="198"/>
    </location>
</feature>
<keyword evidence="3" id="KW-1185">Reference proteome</keyword>
<sequence>MRESSTGAGPRLTCDDARIGVHSAAACVTCSPGATLDGDESLRRAIRGAAAWMADPRVLIGLMRRLLAGRPDEAARLVENVLRQHGVPDDHIISFGWLGRPRTVLGLARRAALAGRQAAQGYIVIELERSVGPVSASTVIASLALRAAAAEGDGAAPPADSCAAAGDAATCEELRATVDELAMRLVAMQARFAALEEAKLADEKALLEADLTIVRLRGATRCEG</sequence>
<name>A0A916UHR8_9HYPH</name>
<dbReference type="RefSeq" id="WP_188610459.1">
    <property type="nucleotide sequence ID" value="NZ_BMGG01000006.1"/>
</dbReference>
<comment type="caution">
    <text evidence="2">The sequence shown here is derived from an EMBL/GenBank/DDBJ whole genome shotgun (WGS) entry which is preliminary data.</text>
</comment>
<protein>
    <submittedName>
        <fullName evidence="2">Uncharacterized protein</fullName>
    </submittedName>
</protein>
<evidence type="ECO:0000256" key="1">
    <source>
        <dbReference type="SAM" id="Coils"/>
    </source>
</evidence>
<keyword evidence="1" id="KW-0175">Coiled coil</keyword>
<reference evidence="2" key="1">
    <citation type="journal article" date="2014" name="Int. J. Syst. Evol. Microbiol.">
        <title>Complete genome sequence of Corynebacterium casei LMG S-19264T (=DSM 44701T), isolated from a smear-ripened cheese.</title>
        <authorList>
            <consortium name="US DOE Joint Genome Institute (JGI-PGF)"/>
            <person name="Walter F."/>
            <person name="Albersmeier A."/>
            <person name="Kalinowski J."/>
            <person name="Ruckert C."/>
        </authorList>
    </citation>
    <scope>NUCLEOTIDE SEQUENCE</scope>
    <source>
        <strain evidence="2">CGMCC 1.12919</strain>
    </source>
</reference>